<dbReference type="HOGENOM" id="CLU_1858512_0_0_1"/>
<reference evidence="1" key="1">
    <citation type="submission" date="2015-04" db="UniProtKB">
        <authorList>
            <consortium name="EnsemblPlants"/>
        </authorList>
    </citation>
    <scope>IDENTIFICATION</scope>
</reference>
<sequence length="138" mass="14805">MVGGVLSMLELRQTVWFCGGRLMVVVVLAWRLGGYGGGDASVSTAGASPEVGCKGVMIVLRVLAMVGRLHRCQSTPSPFLELLPFFVGSFSVGLRRRLLSEGSLGRRRDAVQSQVLLLPNLARRPTGGGTEETWASFQ</sequence>
<dbReference type="Proteomes" id="UP000026962">
    <property type="component" value="Chromosome 5"/>
</dbReference>
<reference evidence="1" key="2">
    <citation type="submission" date="2018-05" db="EMBL/GenBank/DDBJ databases">
        <title>OpunRS2 (Oryza punctata Reference Sequence Version 2).</title>
        <authorList>
            <person name="Zhang J."/>
            <person name="Kudrna D."/>
            <person name="Lee S."/>
            <person name="Talag J."/>
            <person name="Welchert J."/>
            <person name="Wing R.A."/>
        </authorList>
    </citation>
    <scope>NUCLEOTIDE SEQUENCE [LARGE SCALE GENOMIC DNA]</scope>
</reference>
<dbReference type="EnsemblPlants" id="OPUNC05G00150.1">
    <property type="protein sequence ID" value="OPUNC05G00150.1"/>
    <property type="gene ID" value="OPUNC05G00150"/>
</dbReference>
<dbReference type="AlphaFoldDB" id="A0A0E0KXG0"/>
<keyword evidence="2" id="KW-1185">Reference proteome</keyword>
<accession>A0A0E0KXG0</accession>
<evidence type="ECO:0000313" key="2">
    <source>
        <dbReference type="Proteomes" id="UP000026962"/>
    </source>
</evidence>
<evidence type="ECO:0000313" key="1">
    <source>
        <dbReference type="EnsemblPlants" id="OPUNC05G00150.1"/>
    </source>
</evidence>
<dbReference type="Gramene" id="OPUNC05G00150.1">
    <property type="protein sequence ID" value="OPUNC05G00150.1"/>
    <property type="gene ID" value="OPUNC05G00150"/>
</dbReference>
<protein>
    <submittedName>
        <fullName evidence="1">Uncharacterized protein</fullName>
    </submittedName>
</protein>
<organism evidence="1">
    <name type="scientific">Oryza punctata</name>
    <name type="common">Red rice</name>
    <dbReference type="NCBI Taxonomy" id="4537"/>
    <lineage>
        <taxon>Eukaryota</taxon>
        <taxon>Viridiplantae</taxon>
        <taxon>Streptophyta</taxon>
        <taxon>Embryophyta</taxon>
        <taxon>Tracheophyta</taxon>
        <taxon>Spermatophyta</taxon>
        <taxon>Magnoliopsida</taxon>
        <taxon>Liliopsida</taxon>
        <taxon>Poales</taxon>
        <taxon>Poaceae</taxon>
        <taxon>BOP clade</taxon>
        <taxon>Oryzoideae</taxon>
        <taxon>Oryzeae</taxon>
        <taxon>Oryzinae</taxon>
        <taxon>Oryza</taxon>
    </lineage>
</organism>
<name>A0A0E0KXG0_ORYPU</name>
<proteinExistence type="predicted"/>